<evidence type="ECO:0000256" key="1">
    <source>
        <dbReference type="ARBA" id="ARBA00004651"/>
    </source>
</evidence>
<dbReference type="PANTHER" id="PTHR30287:SF1">
    <property type="entry name" value="INNER MEMBRANE PROTEIN"/>
    <property type="match status" value="1"/>
</dbReference>
<keyword evidence="10" id="KW-1185">Reference proteome</keyword>
<evidence type="ECO:0000259" key="7">
    <source>
        <dbReference type="Pfam" id="PF02687"/>
    </source>
</evidence>
<feature type="transmembrane region" description="Helical" evidence="6">
    <location>
        <begin position="504"/>
        <end position="524"/>
    </location>
</feature>
<evidence type="ECO:0000256" key="2">
    <source>
        <dbReference type="ARBA" id="ARBA00022475"/>
    </source>
</evidence>
<evidence type="ECO:0000256" key="5">
    <source>
        <dbReference type="ARBA" id="ARBA00023136"/>
    </source>
</evidence>
<dbReference type="PANTHER" id="PTHR30287">
    <property type="entry name" value="MEMBRANE COMPONENT OF PREDICTED ABC SUPERFAMILY METABOLITE UPTAKE TRANSPORTER"/>
    <property type="match status" value="1"/>
</dbReference>
<sequence>MMKPLTKNMWRETSRSKGRLIAIILIIMLGVLIFVGVKAAGPALNESATKTVNDAHLSDVQVLSTTGFTSKDVTTAEKVAGAKAEAVKFKYVVGGKEASAVALYGYQARQQQNQLTLRSGYLPRTANQIVLDQRAKTDYGYRLGDTYTFAKSAKLGQRSYRIVGFADSPMYIDNESRGSANVGDGTVRYFAYVPAQQLKLKVATLLNVRFKGLQTSNTFTDQYQNRIDQKVTALKRVFKSRAKARTAALQGSTLTQLKRQQRQLTQAKQQLKQAAKQGDSAMLAAQQTTLTTQQAKLTAAKKQLLAATQTTYTWQDRDDLPGFEAYGESSERIAAIANVFPVFFFLIAALITFTTITRMVEEARGQIGTFKALGYGKWLIARNYLGYALLAGVSGTVLGALIGNLTLPRLVLALYQAYIPLKWVVGLQWGVIGLALIFALLATVGAAGIVVWRELAEGPAALMRPKAPKSAKRILLERITPLWQRMSFNRKVSYRNLFRFKSRMLMTIIGIAGGTALILTGFGIQNSISASGTKQYHDVLHYQATVRLKQAGHQDKADMILNHNDQYHSHITVAGDVGDVRAHGQKVADVNLYVPENRQQLWRYVSLLNAKTGKPFKLAKSGVVLTEKMATLLHAKVGDRVQVTTTDGHKGHAKVAAITANYMGHFMYLSAASYRQMLGEKPAYNTLLVQLRSQTSKQRNRLAHQLLNNGDALGASYTADQQKTVATMSQSLNPIILIFILLSGILSFVVLYNLTNINVSERIRELSTIKVLGFYDGEVTMYIVRENIVLTLMGIVVGYGVGNLLTAYIMRQAATAQVIFPLTLHLTGYVVATVLMIIFTVIVMLVTHRRLKRVNMIEALKSNE</sequence>
<feature type="transmembrane region" description="Helical" evidence="6">
    <location>
        <begin position="822"/>
        <end position="846"/>
    </location>
</feature>
<organism evidence="9 10">
    <name type="scientific">Secundilactobacillus similis DSM 23365 = JCM 2765</name>
    <dbReference type="NCBI Taxonomy" id="1423804"/>
    <lineage>
        <taxon>Bacteria</taxon>
        <taxon>Bacillati</taxon>
        <taxon>Bacillota</taxon>
        <taxon>Bacilli</taxon>
        <taxon>Lactobacillales</taxon>
        <taxon>Lactobacillaceae</taxon>
        <taxon>Secundilactobacillus</taxon>
    </lineage>
</organism>
<reference evidence="9 10" key="1">
    <citation type="journal article" date="2015" name="Genome Announc.">
        <title>Expanding the biotechnology potential of lactobacilli through comparative genomics of 213 strains and associated genera.</title>
        <authorList>
            <person name="Sun Z."/>
            <person name="Harris H.M."/>
            <person name="McCann A."/>
            <person name="Guo C."/>
            <person name="Argimon S."/>
            <person name="Zhang W."/>
            <person name="Yang X."/>
            <person name="Jeffery I.B."/>
            <person name="Cooney J.C."/>
            <person name="Kagawa T.F."/>
            <person name="Liu W."/>
            <person name="Song Y."/>
            <person name="Salvetti E."/>
            <person name="Wrobel A."/>
            <person name="Rasinkangas P."/>
            <person name="Parkhill J."/>
            <person name="Rea M.C."/>
            <person name="O'Sullivan O."/>
            <person name="Ritari J."/>
            <person name="Douillard F.P."/>
            <person name="Paul Ross R."/>
            <person name="Yang R."/>
            <person name="Briner A.E."/>
            <person name="Felis G.E."/>
            <person name="de Vos W.M."/>
            <person name="Barrangou R."/>
            <person name="Klaenhammer T.R."/>
            <person name="Caufield P.W."/>
            <person name="Cui Y."/>
            <person name="Zhang H."/>
            <person name="O'Toole P.W."/>
        </authorList>
    </citation>
    <scope>NUCLEOTIDE SEQUENCE [LARGE SCALE GENOMIC DNA]</scope>
    <source>
        <strain evidence="9 10">DSM 23365</strain>
    </source>
</reference>
<keyword evidence="5 6" id="KW-0472">Membrane</keyword>
<evidence type="ECO:0000259" key="8">
    <source>
        <dbReference type="Pfam" id="PF12704"/>
    </source>
</evidence>
<evidence type="ECO:0000313" key="10">
    <source>
        <dbReference type="Proteomes" id="UP000051442"/>
    </source>
</evidence>
<comment type="caution">
    <text evidence="9">The sequence shown here is derived from an EMBL/GenBank/DDBJ whole genome shotgun (WGS) entry which is preliminary data.</text>
</comment>
<dbReference type="STRING" id="1423804.FD14_GL001788"/>
<feature type="transmembrane region" description="Helical" evidence="6">
    <location>
        <begin position="384"/>
        <end position="407"/>
    </location>
</feature>
<dbReference type="EMBL" id="AYZM01000142">
    <property type="protein sequence ID" value="KRN18903.1"/>
    <property type="molecule type" value="Genomic_DNA"/>
</dbReference>
<evidence type="ECO:0000256" key="3">
    <source>
        <dbReference type="ARBA" id="ARBA00022692"/>
    </source>
</evidence>
<dbReference type="GO" id="GO:0005886">
    <property type="term" value="C:plasma membrane"/>
    <property type="evidence" value="ECO:0007669"/>
    <property type="project" value="UniProtKB-SubCell"/>
</dbReference>
<feature type="domain" description="MacB-like periplasmic core" evidence="8">
    <location>
        <begin position="505"/>
        <end position="697"/>
    </location>
</feature>
<dbReference type="AlphaFoldDB" id="A0A0R2F0F5"/>
<evidence type="ECO:0000313" key="9">
    <source>
        <dbReference type="EMBL" id="KRN18903.1"/>
    </source>
</evidence>
<dbReference type="Pfam" id="PF02687">
    <property type="entry name" value="FtsX"/>
    <property type="match status" value="2"/>
</dbReference>
<feature type="domain" description="ABC3 transporter permease C-terminal" evidence="7">
    <location>
        <begin position="338"/>
        <end position="453"/>
    </location>
</feature>
<accession>A0A0R2F0F5</accession>
<name>A0A0R2F0F5_9LACO</name>
<keyword evidence="4 6" id="KW-1133">Transmembrane helix</keyword>
<feature type="transmembrane region" description="Helical" evidence="6">
    <location>
        <begin position="427"/>
        <end position="452"/>
    </location>
</feature>
<keyword evidence="3 6" id="KW-0812">Transmembrane</keyword>
<feature type="transmembrane region" description="Helical" evidence="6">
    <location>
        <begin position="735"/>
        <end position="754"/>
    </location>
</feature>
<feature type="transmembrane region" description="Helical" evidence="6">
    <location>
        <begin position="333"/>
        <end position="356"/>
    </location>
</feature>
<proteinExistence type="predicted"/>
<comment type="subcellular location">
    <subcellularLocation>
        <location evidence="1">Cell membrane</location>
        <topology evidence="1">Multi-pass membrane protein</topology>
    </subcellularLocation>
</comment>
<dbReference type="InterPro" id="IPR038766">
    <property type="entry name" value="Membrane_comp_ABC_pdt"/>
</dbReference>
<dbReference type="InterPro" id="IPR025857">
    <property type="entry name" value="MacB_PCD"/>
</dbReference>
<evidence type="ECO:0000256" key="6">
    <source>
        <dbReference type="SAM" id="Phobius"/>
    </source>
</evidence>
<evidence type="ECO:0000256" key="4">
    <source>
        <dbReference type="ARBA" id="ARBA00022989"/>
    </source>
</evidence>
<dbReference type="InterPro" id="IPR003838">
    <property type="entry name" value="ABC3_permease_C"/>
</dbReference>
<feature type="domain" description="ABC3 transporter permease C-terminal" evidence="7">
    <location>
        <begin position="738"/>
        <end position="855"/>
    </location>
</feature>
<feature type="transmembrane region" description="Helical" evidence="6">
    <location>
        <begin position="788"/>
        <end position="810"/>
    </location>
</feature>
<protein>
    <submittedName>
        <fullName evidence="9">Antimicrobial peptide ABC transporter permease</fullName>
    </submittedName>
</protein>
<keyword evidence="2" id="KW-1003">Cell membrane</keyword>
<dbReference type="PATRIC" id="fig|1423804.4.peg.1936"/>
<gene>
    <name evidence="9" type="ORF">FD14_GL001788</name>
</gene>
<dbReference type="Pfam" id="PF12704">
    <property type="entry name" value="MacB_PCD"/>
    <property type="match status" value="1"/>
</dbReference>
<dbReference type="Proteomes" id="UP000051442">
    <property type="component" value="Unassembled WGS sequence"/>
</dbReference>